<organism evidence="1 2">
    <name type="scientific">Naganishia cerealis</name>
    <dbReference type="NCBI Taxonomy" id="610337"/>
    <lineage>
        <taxon>Eukaryota</taxon>
        <taxon>Fungi</taxon>
        <taxon>Dikarya</taxon>
        <taxon>Basidiomycota</taxon>
        <taxon>Agaricomycotina</taxon>
        <taxon>Tremellomycetes</taxon>
        <taxon>Filobasidiales</taxon>
        <taxon>Filobasidiaceae</taxon>
        <taxon>Naganishia</taxon>
    </lineage>
</organism>
<accession>A0ACC2VSJ7</accession>
<name>A0ACC2VSJ7_9TREE</name>
<protein>
    <submittedName>
        <fullName evidence="1">Uncharacterized protein</fullName>
    </submittedName>
</protein>
<dbReference type="EMBL" id="JASBWR010000055">
    <property type="protein sequence ID" value="KAJ9101939.1"/>
    <property type="molecule type" value="Genomic_DNA"/>
</dbReference>
<dbReference type="Proteomes" id="UP001241377">
    <property type="component" value="Unassembled WGS sequence"/>
</dbReference>
<evidence type="ECO:0000313" key="2">
    <source>
        <dbReference type="Proteomes" id="UP001241377"/>
    </source>
</evidence>
<keyword evidence="2" id="KW-1185">Reference proteome</keyword>
<evidence type="ECO:0000313" key="1">
    <source>
        <dbReference type="EMBL" id="KAJ9101939.1"/>
    </source>
</evidence>
<gene>
    <name evidence="1" type="ORF">QFC19_005020</name>
</gene>
<sequence>MTIYDSPYPAMEVAPPNTIFRHHLPAQPRFPDYPAFIDAISGRTITLSALRKTALQLGIGLREKYNLKPKSRVIVYSPNSVDFPIIFFGCQSIGVITSLANASYTAKELAHQIRDGQADLAFVHPVSDFASTLELYTNQEFRFQAIFDAYIGAIEILKKEGSKIPKVFWAIAGNTLPAELQEKTKGIEAYDSLLATQEQVGDFAGVELKEGDHEDCAVLCYSSGTNLNVVGQISRAASPPEMKYGQGQLILGVLPMFHIYGMVKLINYPLTIGVPVVVLPKFIDTLFFESIQRFKTTFAFLVPPHLIHLANNPVADKYDLSNLRNVMSGAAPLGEGLTKKVKQKFPWINVMQGYGEASCPHLCLISSSFSTCYPPGLTETTAPCHSQNVEDGKCFFGSCGKLLPNLQVRLVDIDLKDVKAGTPGEICIRGPTVMKGYWNNEKATKDSFFDGDWYRTGDIAQIDEHGNYLYVSTLLDAANIVDRLKELIKYKGFQVPPADLEALLLTHPKVDDVGVIGITSVEKATELPRAYVVPSGGFANLSDEAKKALSQELVDWVASNVANHKQLRGGCILIEAIPKSAAGKILRKELREKAKVDHQQQSDAVNSSVKRIAKL</sequence>
<reference evidence="1" key="1">
    <citation type="submission" date="2023-04" db="EMBL/GenBank/DDBJ databases">
        <title>Draft Genome sequencing of Naganishia species isolated from polar environments using Oxford Nanopore Technology.</title>
        <authorList>
            <person name="Leo P."/>
            <person name="Venkateswaran K."/>
        </authorList>
    </citation>
    <scope>NUCLEOTIDE SEQUENCE</scope>
    <source>
        <strain evidence="1">MNA-CCFEE 5261</strain>
    </source>
</reference>
<comment type="caution">
    <text evidence="1">The sequence shown here is derived from an EMBL/GenBank/DDBJ whole genome shotgun (WGS) entry which is preliminary data.</text>
</comment>
<proteinExistence type="predicted"/>